<accession>A0A0A9AMY3</accession>
<protein>
    <submittedName>
        <fullName evidence="2">Uncharacterized protein</fullName>
    </submittedName>
</protein>
<dbReference type="EMBL" id="GBRH01247605">
    <property type="protein sequence ID" value="JAD50290.1"/>
    <property type="molecule type" value="Transcribed_RNA"/>
</dbReference>
<feature type="region of interest" description="Disordered" evidence="1">
    <location>
        <begin position="29"/>
        <end position="48"/>
    </location>
</feature>
<dbReference type="AlphaFoldDB" id="A0A0A9AMY3"/>
<sequence>MLKSPSKWMPRKGQLQRSTSTRMHLANKYCKNEEQPNYSSASQGDFVI</sequence>
<reference evidence="2" key="1">
    <citation type="submission" date="2014-09" db="EMBL/GenBank/DDBJ databases">
        <authorList>
            <person name="Magalhaes I.L.F."/>
            <person name="Oliveira U."/>
            <person name="Santos F.R."/>
            <person name="Vidigal T.H.D.A."/>
            <person name="Brescovit A.D."/>
            <person name="Santos A.J."/>
        </authorList>
    </citation>
    <scope>NUCLEOTIDE SEQUENCE</scope>
    <source>
        <tissue evidence="2">Shoot tissue taken approximately 20 cm above the soil surface</tissue>
    </source>
</reference>
<evidence type="ECO:0000256" key="1">
    <source>
        <dbReference type="SAM" id="MobiDB-lite"/>
    </source>
</evidence>
<feature type="region of interest" description="Disordered" evidence="1">
    <location>
        <begin position="1"/>
        <end position="21"/>
    </location>
</feature>
<feature type="compositionally biased region" description="Polar residues" evidence="1">
    <location>
        <begin position="35"/>
        <end position="48"/>
    </location>
</feature>
<evidence type="ECO:0000313" key="2">
    <source>
        <dbReference type="EMBL" id="JAD50290.1"/>
    </source>
</evidence>
<reference evidence="2" key="2">
    <citation type="journal article" date="2015" name="Data Brief">
        <title>Shoot transcriptome of the giant reed, Arundo donax.</title>
        <authorList>
            <person name="Barrero R.A."/>
            <person name="Guerrero F.D."/>
            <person name="Moolhuijzen P."/>
            <person name="Goolsby J.A."/>
            <person name="Tidwell J."/>
            <person name="Bellgard S.E."/>
            <person name="Bellgard M.I."/>
        </authorList>
    </citation>
    <scope>NUCLEOTIDE SEQUENCE</scope>
    <source>
        <tissue evidence="2">Shoot tissue taken approximately 20 cm above the soil surface</tissue>
    </source>
</reference>
<proteinExistence type="predicted"/>
<name>A0A0A9AMY3_ARUDO</name>
<organism evidence="2">
    <name type="scientific">Arundo donax</name>
    <name type="common">Giant reed</name>
    <name type="synonym">Donax arundinaceus</name>
    <dbReference type="NCBI Taxonomy" id="35708"/>
    <lineage>
        <taxon>Eukaryota</taxon>
        <taxon>Viridiplantae</taxon>
        <taxon>Streptophyta</taxon>
        <taxon>Embryophyta</taxon>
        <taxon>Tracheophyta</taxon>
        <taxon>Spermatophyta</taxon>
        <taxon>Magnoliopsida</taxon>
        <taxon>Liliopsida</taxon>
        <taxon>Poales</taxon>
        <taxon>Poaceae</taxon>
        <taxon>PACMAD clade</taxon>
        <taxon>Arundinoideae</taxon>
        <taxon>Arundineae</taxon>
        <taxon>Arundo</taxon>
    </lineage>
</organism>